<accession>A0A387BCP8</accession>
<name>A0A387BCP8_9LACT</name>
<dbReference type="Proteomes" id="UP000269374">
    <property type="component" value="Chromosome"/>
</dbReference>
<dbReference type="OrthoDB" id="9833789at2"/>
<evidence type="ECO:0000313" key="2">
    <source>
        <dbReference type="Proteomes" id="UP000269374"/>
    </source>
</evidence>
<sequence length="131" mass="15341">MNSRIYLQPDAVPTQDDIRTANRIFRHFGKEVTFLQRQGEDFPDITMNRLRWAIFNFTDGEEETILSKEIVKSPNVIIDFANFDGDENNSARLFQELFEANEEIANLVLVKKSEQVTEFVKENQNKAKRKK</sequence>
<gene>
    <name evidence="1" type="ORF">D7I46_11610</name>
</gene>
<keyword evidence="2" id="KW-1185">Reference proteome</keyword>
<dbReference type="KEGG" id="lact:D7I46_11610"/>
<evidence type="ECO:0000313" key="1">
    <source>
        <dbReference type="EMBL" id="AYG01645.1"/>
    </source>
</evidence>
<reference evidence="1 2" key="1">
    <citation type="submission" date="2018-09" db="EMBL/GenBank/DDBJ databases">
        <title>Genome sequencing of strain 1JSPR-7.</title>
        <authorList>
            <person name="Heo J."/>
            <person name="Kim S.-J."/>
            <person name="Kwon S.-W."/>
        </authorList>
    </citation>
    <scope>NUCLEOTIDE SEQUENCE [LARGE SCALE GENOMIC DNA]</scope>
    <source>
        <strain evidence="1 2">1JSPR-7</strain>
    </source>
</reference>
<dbReference type="EMBL" id="CP032627">
    <property type="protein sequence ID" value="AYG01645.1"/>
    <property type="molecule type" value="Genomic_DNA"/>
</dbReference>
<protein>
    <submittedName>
        <fullName evidence="1">Uncharacterized protein</fullName>
    </submittedName>
</protein>
<organism evidence="1 2">
    <name type="scientific">Lactococcus allomyrinae</name>
    <dbReference type="NCBI Taxonomy" id="2419773"/>
    <lineage>
        <taxon>Bacteria</taxon>
        <taxon>Bacillati</taxon>
        <taxon>Bacillota</taxon>
        <taxon>Bacilli</taxon>
        <taxon>Lactobacillales</taxon>
        <taxon>Streptococcaceae</taxon>
        <taxon>Lactococcus</taxon>
    </lineage>
</organism>
<dbReference type="AlphaFoldDB" id="A0A387BCP8"/>
<proteinExistence type="predicted"/>
<dbReference type="RefSeq" id="WP_120773014.1">
    <property type="nucleotide sequence ID" value="NZ_CP032627.1"/>
</dbReference>